<dbReference type="InterPro" id="IPR005119">
    <property type="entry name" value="LysR_subst-bd"/>
</dbReference>
<comment type="similarity">
    <text evidence="1">Belongs to the LysR transcriptional regulatory family.</text>
</comment>
<evidence type="ECO:0000256" key="4">
    <source>
        <dbReference type="ARBA" id="ARBA00023163"/>
    </source>
</evidence>
<evidence type="ECO:0000313" key="7">
    <source>
        <dbReference type="Proteomes" id="UP000697710"/>
    </source>
</evidence>
<keyword evidence="3" id="KW-0238">DNA-binding</keyword>
<feature type="domain" description="HTH lysR-type" evidence="5">
    <location>
        <begin position="2"/>
        <end position="59"/>
    </location>
</feature>
<sequence length="299" mass="32780">MMDWIDLETFVLAVQHGSLSEAARRLFVSQPAVSVRLRRLEAAVGEPLLYRSGRGVRPTPTGAHLFERARPLLDELRDLEKDLRGGGPLRGRLGIGCTDLVAVHHLPAVLRSLRRRHSQLEITVQVEGTAPLLSMLDANDVEVVLATLPVPEDRYASVPVFHDPLVVVAPPKHPLVGRKSVPPGEVAAEPWILHKPSSVSRAMVDGFFSSHGVRPRTEMEISSPEAIRELVHAGLGLSVLPERTVRRDLSHRRMGRVAVGGFALSRSSGWVVRRDRPLSRAAQALQEIVVERAAATRPG</sequence>
<organism evidence="6 7">
    <name type="scientific">Eiseniibacteriota bacterium</name>
    <dbReference type="NCBI Taxonomy" id="2212470"/>
    <lineage>
        <taxon>Bacteria</taxon>
        <taxon>Candidatus Eiseniibacteriota</taxon>
    </lineage>
</organism>
<dbReference type="InterPro" id="IPR000847">
    <property type="entry name" value="LysR_HTH_N"/>
</dbReference>
<dbReference type="Pfam" id="PF03466">
    <property type="entry name" value="LysR_substrate"/>
    <property type="match status" value="1"/>
</dbReference>
<dbReference type="GO" id="GO:0000976">
    <property type="term" value="F:transcription cis-regulatory region binding"/>
    <property type="evidence" value="ECO:0007669"/>
    <property type="project" value="TreeGrafter"/>
</dbReference>
<dbReference type="CDD" id="cd05466">
    <property type="entry name" value="PBP2_LTTR_substrate"/>
    <property type="match status" value="1"/>
</dbReference>
<dbReference type="AlphaFoldDB" id="A0A956M359"/>
<evidence type="ECO:0000259" key="5">
    <source>
        <dbReference type="PROSITE" id="PS50931"/>
    </source>
</evidence>
<dbReference type="EMBL" id="JAGQHR010000982">
    <property type="protein sequence ID" value="MCA9730088.1"/>
    <property type="molecule type" value="Genomic_DNA"/>
</dbReference>
<evidence type="ECO:0000256" key="3">
    <source>
        <dbReference type="ARBA" id="ARBA00023125"/>
    </source>
</evidence>
<reference evidence="6" key="1">
    <citation type="submission" date="2020-04" db="EMBL/GenBank/DDBJ databases">
        <authorList>
            <person name="Zhang T."/>
        </authorList>
    </citation>
    <scope>NUCLEOTIDE SEQUENCE</scope>
    <source>
        <strain evidence="6">HKST-UBA01</strain>
    </source>
</reference>
<dbReference type="SUPFAM" id="SSF53850">
    <property type="entry name" value="Periplasmic binding protein-like II"/>
    <property type="match status" value="1"/>
</dbReference>
<accession>A0A956M359</accession>
<keyword evidence="4" id="KW-0804">Transcription</keyword>
<dbReference type="GO" id="GO:0003700">
    <property type="term" value="F:DNA-binding transcription factor activity"/>
    <property type="evidence" value="ECO:0007669"/>
    <property type="project" value="InterPro"/>
</dbReference>
<dbReference type="Gene3D" id="3.40.190.290">
    <property type="match status" value="1"/>
</dbReference>
<dbReference type="FunFam" id="1.10.10.10:FF:000001">
    <property type="entry name" value="LysR family transcriptional regulator"/>
    <property type="match status" value="1"/>
</dbReference>
<keyword evidence="2" id="KW-0805">Transcription regulation</keyword>
<dbReference type="PROSITE" id="PS50931">
    <property type="entry name" value="HTH_LYSR"/>
    <property type="match status" value="1"/>
</dbReference>
<evidence type="ECO:0000256" key="1">
    <source>
        <dbReference type="ARBA" id="ARBA00009437"/>
    </source>
</evidence>
<comment type="caution">
    <text evidence="6">The sequence shown here is derived from an EMBL/GenBank/DDBJ whole genome shotgun (WGS) entry which is preliminary data.</text>
</comment>
<dbReference type="InterPro" id="IPR036388">
    <property type="entry name" value="WH-like_DNA-bd_sf"/>
</dbReference>
<dbReference type="InterPro" id="IPR036390">
    <property type="entry name" value="WH_DNA-bd_sf"/>
</dbReference>
<dbReference type="Pfam" id="PF00126">
    <property type="entry name" value="HTH_1"/>
    <property type="match status" value="1"/>
</dbReference>
<dbReference type="Proteomes" id="UP000697710">
    <property type="component" value="Unassembled WGS sequence"/>
</dbReference>
<protein>
    <submittedName>
        <fullName evidence="6">LysR family transcriptional regulator</fullName>
    </submittedName>
</protein>
<dbReference type="Gene3D" id="1.10.10.10">
    <property type="entry name" value="Winged helix-like DNA-binding domain superfamily/Winged helix DNA-binding domain"/>
    <property type="match status" value="1"/>
</dbReference>
<gene>
    <name evidence="6" type="ORF">KC729_20560</name>
</gene>
<dbReference type="SUPFAM" id="SSF46785">
    <property type="entry name" value="Winged helix' DNA-binding domain"/>
    <property type="match status" value="1"/>
</dbReference>
<dbReference type="PANTHER" id="PTHR30126:SF40">
    <property type="entry name" value="HTH-TYPE TRANSCRIPTIONAL REGULATOR GLTR"/>
    <property type="match status" value="1"/>
</dbReference>
<reference evidence="6" key="2">
    <citation type="journal article" date="2021" name="Microbiome">
        <title>Successional dynamics and alternative stable states in a saline activated sludge microbial community over 9 years.</title>
        <authorList>
            <person name="Wang Y."/>
            <person name="Ye J."/>
            <person name="Ju F."/>
            <person name="Liu L."/>
            <person name="Boyd J.A."/>
            <person name="Deng Y."/>
            <person name="Parks D.H."/>
            <person name="Jiang X."/>
            <person name="Yin X."/>
            <person name="Woodcroft B.J."/>
            <person name="Tyson G.W."/>
            <person name="Hugenholtz P."/>
            <person name="Polz M.F."/>
            <person name="Zhang T."/>
        </authorList>
    </citation>
    <scope>NUCLEOTIDE SEQUENCE</scope>
    <source>
        <strain evidence="6">HKST-UBA01</strain>
    </source>
</reference>
<evidence type="ECO:0000256" key="2">
    <source>
        <dbReference type="ARBA" id="ARBA00023015"/>
    </source>
</evidence>
<dbReference type="PRINTS" id="PR00039">
    <property type="entry name" value="HTHLYSR"/>
</dbReference>
<evidence type="ECO:0000313" key="6">
    <source>
        <dbReference type="EMBL" id="MCA9730088.1"/>
    </source>
</evidence>
<name>A0A956M359_UNCEI</name>
<dbReference type="PANTHER" id="PTHR30126">
    <property type="entry name" value="HTH-TYPE TRANSCRIPTIONAL REGULATOR"/>
    <property type="match status" value="1"/>
</dbReference>
<proteinExistence type="inferred from homology"/>